<evidence type="ECO:0000256" key="8">
    <source>
        <dbReference type="ARBA" id="ARBA00023242"/>
    </source>
</evidence>
<keyword evidence="3" id="KW-0853">WD repeat</keyword>
<dbReference type="PANTHER" id="PTHR15271:SF4">
    <property type="entry name" value="CHROMATIN ASSEMBLY FACTOR 1 SUBUNIT B"/>
    <property type="match status" value="1"/>
</dbReference>
<dbReference type="InParanoid" id="A0A068VNH8"/>
<gene>
    <name evidence="11" type="ORF">GSCOC_T00009031001</name>
</gene>
<feature type="non-terminal residue" evidence="11">
    <location>
        <position position="1"/>
    </location>
</feature>
<dbReference type="InterPro" id="IPR015943">
    <property type="entry name" value="WD40/YVTN_repeat-like_dom_sf"/>
</dbReference>
<dbReference type="STRING" id="49390.A0A068VNH8"/>
<feature type="compositionally biased region" description="Polar residues" evidence="9">
    <location>
        <begin position="208"/>
        <end position="218"/>
    </location>
</feature>
<evidence type="ECO:0000313" key="12">
    <source>
        <dbReference type="Proteomes" id="UP000295252"/>
    </source>
</evidence>
<dbReference type="InterPro" id="IPR001680">
    <property type="entry name" value="WD40_rpt"/>
</dbReference>
<dbReference type="Proteomes" id="UP000295252">
    <property type="component" value="Unassembled WGS sequence"/>
</dbReference>
<evidence type="ECO:0000256" key="3">
    <source>
        <dbReference type="ARBA" id="ARBA00022574"/>
    </source>
</evidence>
<reference evidence="12" key="1">
    <citation type="journal article" date="2014" name="Science">
        <title>The coffee genome provides insight into the convergent evolution of caffeine biosynthesis.</title>
        <authorList>
            <person name="Denoeud F."/>
            <person name="Carretero-Paulet L."/>
            <person name="Dereeper A."/>
            <person name="Droc G."/>
            <person name="Guyot R."/>
            <person name="Pietrella M."/>
            <person name="Zheng C."/>
            <person name="Alberti A."/>
            <person name="Anthony F."/>
            <person name="Aprea G."/>
            <person name="Aury J.M."/>
            <person name="Bento P."/>
            <person name="Bernard M."/>
            <person name="Bocs S."/>
            <person name="Campa C."/>
            <person name="Cenci A."/>
            <person name="Combes M.C."/>
            <person name="Crouzillat D."/>
            <person name="Da Silva C."/>
            <person name="Daddiego L."/>
            <person name="De Bellis F."/>
            <person name="Dussert S."/>
            <person name="Garsmeur O."/>
            <person name="Gayraud T."/>
            <person name="Guignon V."/>
            <person name="Jahn K."/>
            <person name="Jamilloux V."/>
            <person name="Joet T."/>
            <person name="Labadie K."/>
            <person name="Lan T."/>
            <person name="Leclercq J."/>
            <person name="Lepelley M."/>
            <person name="Leroy T."/>
            <person name="Li L.T."/>
            <person name="Librado P."/>
            <person name="Lopez L."/>
            <person name="Munoz A."/>
            <person name="Noel B."/>
            <person name="Pallavicini A."/>
            <person name="Perrotta G."/>
            <person name="Poncet V."/>
            <person name="Pot D."/>
            <person name="Priyono X."/>
            <person name="Rigoreau M."/>
            <person name="Rouard M."/>
            <person name="Rozas J."/>
            <person name="Tranchant-Dubreuil C."/>
            <person name="VanBuren R."/>
            <person name="Zhang Q."/>
            <person name="Andrade A.C."/>
            <person name="Argout X."/>
            <person name="Bertrand B."/>
            <person name="de Kochko A."/>
            <person name="Graziosi G."/>
            <person name="Henry R.J."/>
            <person name="Jayarama X."/>
            <person name="Ming R."/>
            <person name="Nagai C."/>
            <person name="Rounsley S."/>
            <person name="Sankoff D."/>
            <person name="Giuliano G."/>
            <person name="Albert V.A."/>
            <person name="Wincker P."/>
            <person name="Lashermes P."/>
        </authorList>
    </citation>
    <scope>NUCLEOTIDE SEQUENCE [LARGE SCALE GENOMIC DNA]</scope>
    <source>
        <strain evidence="12">cv. DH200-94</strain>
    </source>
</reference>
<dbReference type="Gramene" id="CDP21263">
    <property type="protein sequence ID" value="CDP21263"/>
    <property type="gene ID" value="GSCOC_T00009031001"/>
</dbReference>
<dbReference type="OrthoDB" id="71227at2759"/>
<comment type="subcellular location">
    <subcellularLocation>
        <location evidence="1">Nucleus</location>
    </subcellularLocation>
</comment>
<evidence type="ECO:0000256" key="2">
    <source>
        <dbReference type="ARBA" id="ARBA00007306"/>
    </source>
</evidence>
<evidence type="ECO:0000256" key="7">
    <source>
        <dbReference type="ARBA" id="ARBA00023204"/>
    </source>
</evidence>
<dbReference type="AlphaFoldDB" id="A0A068VNH8"/>
<dbReference type="SUPFAM" id="SSF50978">
    <property type="entry name" value="WD40 repeat-like"/>
    <property type="match status" value="1"/>
</dbReference>
<evidence type="ECO:0000256" key="6">
    <source>
        <dbReference type="ARBA" id="ARBA00022853"/>
    </source>
</evidence>
<dbReference type="EMBL" id="HG742094">
    <property type="protein sequence ID" value="CDP21263.1"/>
    <property type="molecule type" value="Genomic_DNA"/>
</dbReference>
<dbReference type="SMART" id="SM00320">
    <property type="entry name" value="WD40"/>
    <property type="match status" value="2"/>
</dbReference>
<evidence type="ECO:0000313" key="11">
    <source>
        <dbReference type="EMBL" id="CDP21263.1"/>
    </source>
</evidence>
<dbReference type="PANTHER" id="PTHR15271">
    <property type="entry name" value="CHROMATIN ASSEMBLY FACTOR 1 SUBUNIT B"/>
    <property type="match status" value="1"/>
</dbReference>
<evidence type="ECO:0000256" key="4">
    <source>
        <dbReference type="ARBA" id="ARBA00022737"/>
    </source>
</evidence>
<feature type="region of interest" description="Disordered" evidence="9">
    <location>
        <begin position="174"/>
        <end position="232"/>
    </location>
</feature>
<evidence type="ECO:0000259" key="10">
    <source>
        <dbReference type="Pfam" id="PF24105"/>
    </source>
</evidence>
<dbReference type="GO" id="GO:0033186">
    <property type="term" value="C:CAF-1 complex"/>
    <property type="evidence" value="ECO:0007669"/>
    <property type="project" value="TreeGrafter"/>
</dbReference>
<feature type="compositionally biased region" description="Basic and acidic residues" evidence="9">
    <location>
        <begin position="195"/>
        <end position="207"/>
    </location>
</feature>
<proteinExistence type="inferred from homology"/>
<feature type="compositionally biased region" description="Polar residues" evidence="9">
    <location>
        <begin position="174"/>
        <end position="184"/>
    </location>
</feature>
<dbReference type="GO" id="GO:0006281">
    <property type="term" value="P:DNA repair"/>
    <property type="evidence" value="ECO:0007669"/>
    <property type="project" value="UniProtKB-KW"/>
</dbReference>
<sequence length="232" mass="25185">TLFFSGRHMLYVSSAVGVNATNDLCALSGSFKHTPSSELVNAAYILSRNDLARPALTLPGASKPVVAVRFCPVRFSLRGLKSSDFFRLPYRLIFALATLNSLYIYDTEGIEPIAILAGLHYAAITDIAWSPNGKYLALSSQDGYCTLLEFQNQELGSSVPVSEERNIVDDRKTLQQAQGASFTKTEPDNSLDGAESEKAEAHNDEKQASTATLATPTANKPAKRRITPIVID</sequence>
<dbReference type="InterPro" id="IPR055410">
    <property type="entry name" value="Beta-prop_CAF1B_HIR1"/>
</dbReference>
<comment type="similarity">
    <text evidence="2">Belongs to the WD repeat HIR1 family.</text>
</comment>
<evidence type="ECO:0000256" key="5">
    <source>
        <dbReference type="ARBA" id="ARBA00022763"/>
    </source>
</evidence>
<accession>A0A068VNH8</accession>
<dbReference type="GO" id="GO:0006335">
    <property type="term" value="P:DNA replication-dependent chromatin assembly"/>
    <property type="evidence" value="ECO:0007669"/>
    <property type="project" value="InterPro"/>
</dbReference>
<dbReference type="PhylomeDB" id="A0A068VNH8"/>
<keyword evidence="5" id="KW-0227">DNA damage</keyword>
<keyword evidence="4" id="KW-0677">Repeat</keyword>
<organism evidence="11 12">
    <name type="scientific">Coffea canephora</name>
    <name type="common">Robusta coffee</name>
    <dbReference type="NCBI Taxonomy" id="49390"/>
    <lineage>
        <taxon>Eukaryota</taxon>
        <taxon>Viridiplantae</taxon>
        <taxon>Streptophyta</taxon>
        <taxon>Embryophyta</taxon>
        <taxon>Tracheophyta</taxon>
        <taxon>Spermatophyta</taxon>
        <taxon>Magnoliopsida</taxon>
        <taxon>eudicotyledons</taxon>
        <taxon>Gunneridae</taxon>
        <taxon>Pentapetalae</taxon>
        <taxon>asterids</taxon>
        <taxon>lamiids</taxon>
        <taxon>Gentianales</taxon>
        <taxon>Rubiaceae</taxon>
        <taxon>Ixoroideae</taxon>
        <taxon>Gardenieae complex</taxon>
        <taxon>Bertiereae - Coffeeae clade</taxon>
        <taxon>Coffeeae</taxon>
        <taxon>Coffea</taxon>
    </lineage>
</organism>
<name>A0A068VNH8_COFCA</name>
<keyword evidence="12" id="KW-1185">Reference proteome</keyword>
<feature type="domain" description="CAF1B/HIR1 beta-propeller" evidence="10">
    <location>
        <begin position="24"/>
        <end position="155"/>
    </location>
</feature>
<evidence type="ECO:0000256" key="1">
    <source>
        <dbReference type="ARBA" id="ARBA00004123"/>
    </source>
</evidence>
<dbReference type="GO" id="GO:0006334">
    <property type="term" value="P:nucleosome assembly"/>
    <property type="evidence" value="ECO:0007669"/>
    <property type="project" value="TreeGrafter"/>
</dbReference>
<dbReference type="Gene3D" id="2.130.10.10">
    <property type="entry name" value="YVTN repeat-like/Quinoprotein amine dehydrogenase"/>
    <property type="match status" value="1"/>
</dbReference>
<dbReference type="InterPro" id="IPR036322">
    <property type="entry name" value="WD40_repeat_dom_sf"/>
</dbReference>
<dbReference type="GO" id="GO:0005634">
    <property type="term" value="C:nucleus"/>
    <property type="evidence" value="ECO:0007669"/>
    <property type="project" value="UniProtKB-SubCell"/>
</dbReference>
<keyword evidence="6" id="KW-0156">Chromatin regulator</keyword>
<protein>
    <submittedName>
        <fullName evidence="11">DH200=94 genomic scaffold, scaffold_3010</fullName>
    </submittedName>
</protein>
<keyword evidence="8" id="KW-0539">Nucleus</keyword>
<dbReference type="InterPro" id="IPR045145">
    <property type="entry name" value="PTHR15271"/>
</dbReference>
<dbReference type="Pfam" id="PF24105">
    <property type="entry name" value="Beta-prop_CAF1B_HIR1"/>
    <property type="match status" value="1"/>
</dbReference>
<evidence type="ECO:0000256" key="9">
    <source>
        <dbReference type="SAM" id="MobiDB-lite"/>
    </source>
</evidence>
<keyword evidence="7" id="KW-0234">DNA repair</keyword>